<feature type="domain" description="Methyltransferase type 11" evidence="9">
    <location>
        <begin position="66"/>
        <end position="157"/>
    </location>
</feature>
<keyword evidence="6 8" id="KW-0949">S-adenosyl-L-methionine</keyword>
<comment type="similarity">
    <text evidence="8">Belongs to the methyltransferase superfamily.</text>
</comment>
<dbReference type="InterPro" id="IPR013216">
    <property type="entry name" value="Methyltransf_11"/>
</dbReference>
<evidence type="ECO:0000256" key="2">
    <source>
        <dbReference type="ARBA" id="ARBA00004746"/>
    </source>
</evidence>
<evidence type="ECO:0000256" key="3">
    <source>
        <dbReference type="ARBA" id="ARBA00012327"/>
    </source>
</evidence>
<organism evidence="10 11">
    <name type="scientific">Salinivibrio costicola subsp. alcaliphilus</name>
    <dbReference type="NCBI Taxonomy" id="272773"/>
    <lineage>
        <taxon>Bacteria</taxon>
        <taxon>Pseudomonadati</taxon>
        <taxon>Pseudomonadota</taxon>
        <taxon>Gammaproteobacteria</taxon>
        <taxon>Vibrionales</taxon>
        <taxon>Vibrionaceae</taxon>
        <taxon>Salinivibrio</taxon>
    </lineage>
</organism>
<dbReference type="InterPro" id="IPR029063">
    <property type="entry name" value="SAM-dependent_MTases_sf"/>
</dbReference>
<dbReference type="PANTHER" id="PTHR13090">
    <property type="entry name" value="ARGININE-HYDROXYLASE NDUFAF5, MITOCHONDRIAL"/>
    <property type="match status" value="1"/>
</dbReference>
<sequence length="279" mass="30070">MSERQSVWGDSMTVADKQAIAQAFGRAAPHYDDSATLQRRVGHRLIALAESEQKQKQKAVRLGTVLDVGCGTGYFTQQWMTHAKTVIGLDLSAPMLATAKARCDDAMLAVQADAEHLPLADNSVDLAFSSLALQWCDDLHVPLAELSRVVKPGGKILVSTLLTGSLCELDSAWQQACGTSRVNRFISLSGLQQATQRAGLMHATVLQESEQLTFANAHAVMKSLKGIGATYRPQGAGQQGLATRAQFSAVEKAYQRFALAANTLPATYQIGYIVIHHHA</sequence>
<comment type="pathway">
    <text evidence="2 8">Cofactor biosynthesis; biotin biosynthesis.</text>
</comment>
<keyword evidence="4 8" id="KW-0489">Methyltransferase</keyword>
<keyword evidence="11" id="KW-1185">Reference proteome</keyword>
<evidence type="ECO:0000256" key="5">
    <source>
        <dbReference type="ARBA" id="ARBA00022679"/>
    </source>
</evidence>
<comment type="caution">
    <text evidence="10">The sequence shown here is derived from an EMBL/GenBank/DDBJ whole genome shotgun (WGS) entry which is preliminary data.</text>
</comment>
<comment type="catalytic activity">
    <reaction evidence="1 8">
        <text>malonyl-[ACP] + S-adenosyl-L-methionine = malonyl-[ACP] methyl ester + S-adenosyl-L-homocysteine</text>
        <dbReference type="Rhea" id="RHEA:17105"/>
        <dbReference type="Rhea" id="RHEA-COMP:9623"/>
        <dbReference type="Rhea" id="RHEA-COMP:9954"/>
        <dbReference type="ChEBI" id="CHEBI:57856"/>
        <dbReference type="ChEBI" id="CHEBI:59789"/>
        <dbReference type="ChEBI" id="CHEBI:78449"/>
        <dbReference type="ChEBI" id="CHEBI:78845"/>
        <dbReference type="EC" id="2.1.1.197"/>
    </reaction>
</comment>
<dbReference type="Gene3D" id="3.40.50.150">
    <property type="entry name" value="Vaccinia Virus protein VP39"/>
    <property type="match status" value="1"/>
</dbReference>
<dbReference type="Proteomes" id="UP000189431">
    <property type="component" value="Unassembled WGS sequence"/>
</dbReference>
<dbReference type="EC" id="2.1.1.197" evidence="3 8"/>
<dbReference type="NCBIfam" id="TIGR02072">
    <property type="entry name" value="BioC"/>
    <property type="match status" value="1"/>
</dbReference>
<proteinExistence type="inferred from homology"/>
<comment type="function">
    <text evidence="8">Converts the free carboxyl group of a malonyl-thioester to its methyl ester by transfer of a methyl group from S-adenosyl-L-methionine (SAM). It allows to synthesize pimeloyl-ACP via the fatty acid synthetic pathway.</text>
</comment>
<protein>
    <recommendedName>
        <fullName evidence="3 8">Malonyl-[acyl-carrier protein] O-methyltransferase</fullName>
        <shortName evidence="8">Malonyl-ACP O-methyltransferase</shortName>
        <ecNumber evidence="3 8">2.1.1.197</ecNumber>
    </recommendedName>
    <alternativeName>
        <fullName evidence="8">Biotin synthesis protein BioC</fullName>
    </alternativeName>
</protein>
<dbReference type="SUPFAM" id="SSF53335">
    <property type="entry name" value="S-adenosyl-L-methionine-dependent methyltransferases"/>
    <property type="match status" value="1"/>
</dbReference>
<keyword evidence="7 8" id="KW-0093">Biotin biosynthesis</keyword>
<reference evidence="11" key="1">
    <citation type="submission" date="2017-01" db="EMBL/GenBank/DDBJ databases">
        <title>Draft genome of the species Salinivibrio costicola subsp. alcaliphilus.</title>
        <authorList>
            <person name="Lopez-Hermoso C."/>
            <person name="De La Haba R."/>
            <person name="Sanchez-Porro C."/>
            <person name="Ventosa A."/>
        </authorList>
    </citation>
    <scope>NUCLEOTIDE SEQUENCE [LARGE SCALE GENOMIC DNA]</scope>
    <source>
        <strain evidence="11">CBH448</strain>
    </source>
</reference>
<dbReference type="InterPro" id="IPR011814">
    <property type="entry name" value="BioC"/>
</dbReference>
<evidence type="ECO:0000259" key="9">
    <source>
        <dbReference type="Pfam" id="PF08241"/>
    </source>
</evidence>
<accession>A0ABX3KQ82</accession>
<dbReference type="InterPro" id="IPR050602">
    <property type="entry name" value="Malonyl-ACP_OMT"/>
</dbReference>
<dbReference type="CDD" id="cd02440">
    <property type="entry name" value="AdoMet_MTases"/>
    <property type="match status" value="1"/>
</dbReference>
<name>A0ABX3KQ82_SALCS</name>
<dbReference type="Pfam" id="PF08241">
    <property type="entry name" value="Methyltransf_11"/>
    <property type="match status" value="1"/>
</dbReference>
<keyword evidence="5 8" id="KW-0808">Transferase</keyword>
<evidence type="ECO:0000256" key="6">
    <source>
        <dbReference type="ARBA" id="ARBA00022691"/>
    </source>
</evidence>
<evidence type="ECO:0000256" key="8">
    <source>
        <dbReference type="HAMAP-Rule" id="MF_00835"/>
    </source>
</evidence>
<evidence type="ECO:0000313" key="10">
    <source>
        <dbReference type="EMBL" id="OOF33207.1"/>
    </source>
</evidence>
<dbReference type="HAMAP" id="MF_00835">
    <property type="entry name" value="BioC"/>
    <property type="match status" value="1"/>
</dbReference>
<evidence type="ECO:0000256" key="1">
    <source>
        <dbReference type="ARBA" id="ARBA00000852"/>
    </source>
</evidence>
<evidence type="ECO:0000256" key="4">
    <source>
        <dbReference type="ARBA" id="ARBA00022603"/>
    </source>
</evidence>
<evidence type="ECO:0000256" key="7">
    <source>
        <dbReference type="ARBA" id="ARBA00022756"/>
    </source>
</evidence>
<dbReference type="EMBL" id="MUFR01000036">
    <property type="protein sequence ID" value="OOF33207.1"/>
    <property type="molecule type" value="Genomic_DNA"/>
</dbReference>
<evidence type="ECO:0000313" key="11">
    <source>
        <dbReference type="Proteomes" id="UP000189431"/>
    </source>
</evidence>
<gene>
    <name evidence="8" type="primary">bioC</name>
    <name evidence="10" type="ORF">BZJ21_12095</name>
</gene>
<dbReference type="PANTHER" id="PTHR13090:SF1">
    <property type="entry name" value="ARGININE-HYDROXYLASE NDUFAF5, MITOCHONDRIAL"/>
    <property type="match status" value="1"/>
</dbReference>